<evidence type="ECO:0000259" key="1">
    <source>
        <dbReference type="Pfam" id="PF02625"/>
    </source>
</evidence>
<dbReference type="Pfam" id="PF02625">
    <property type="entry name" value="XdhC_CoxI"/>
    <property type="match status" value="1"/>
</dbReference>
<dbReference type="PANTHER" id="PTHR30388">
    <property type="entry name" value="ALDEHYDE OXIDOREDUCTASE MOLYBDENUM COFACTOR ASSEMBLY PROTEIN"/>
    <property type="match status" value="1"/>
</dbReference>
<dbReference type="AlphaFoldDB" id="A0A1J4PV76"/>
<dbReference type="Pfam" id="PF13478">
    <property type="entry name" value="XdhC_C"/>
    <property type="match status" value="1"/>
</dbReference>
<gene>
    <name evidence="3" type="ORF">VT52_030975</name>
</gene>
<proteinExistence type="predicted"/>
<dbReference type="OrthoDB" id="5242066at2"/>
<evidence type="ECO:0000259" key="2">
    <source>
        <dbReference type="Pfam" id="PF13478"/>
    </source>
</evidence>
<feature type="domain" description="XdhC Rossmann" evidence="2">
    <location>
        <begin position="123"/>
        <end position="234"/>
    </location>
</feature>
<dbReference type="Proteomes" id="UP000034838">
    <property type="component" value="Unassembled WGS sequence"/>
</dbReference>
<dbReference type="InterPro" id="IPR003777">
    <property type="entry name" value="XdhC_CoxI"/>
</dbReference>
<accession>A0A1J4PV76</accession>
<reference evidence="3" key="1">
    <citation type="submission" date="2016-10" db="EMBL/GenBank/DDBJ databases">
        <title>Genome sequence of Streptomyces malaysiense MUSC 136.</title>
        <authorList>
            <person name="Lee L.-H."/>
            <person name="Ser H.-L."/>
        </authorList>
    </citation>
    <scope>NUCLEOTIDE SEQUENCE [LARGE SCALE GENOMIC DNA]</scope>
    <source>
        <strain evidence="3">MUSC 136</strain>
    </source>
</reference>
<name>A0A1J4PV76_9ACTN</name>
<sequence>MTGVPRTVSARALELAQRRVPFVHARVVRAQAPASAHPGDEAIVYGDGTIDGFVGGMCAEGSVRTAALGALNGGGPVLLRVLPAGETGFPDTPGAQVVVNPCLSGGALEIFLEPVLPPPLIEVVGTTPIAEAFIALADVLGYATTRSLPDRPLAEYTGAVIVAGQGQGDAEALRAALDADVPHIALVASRRRGAALLDELGLAEAERARVHTPAGLDIGARTAPEVALSILAEVVRAVRARGAPPPTALPEQPAQAVDPVCGMTVTVTAGTPHLTAGEKEFWFCGAGCRDRWAAGLVG</sequence>
<organism evidence="3 4">
    <name type="scientific">Streptomyces malaysiense</name>
    <dbReference type="NCBI Taxonomy" id="1428626"/>
    <lineage>
        <taxon>Bacteria</taxon>
        <taxon>Bacillati</taxon>
        <taxon>Actinomycetota</taxon>
        <taxon>Actinomycetes</taxon>
        <taxon>Kitasatosporales</taxon>
        <taxon>Streptomycetaceae</taxon>
        <taxon>Streptomyces</taxon>
    </lineage>
</organism>
<evidence type="ECO:0000313" key="4">
    <source>
        <dbReference type="Proteomes" id="UP000034838"/>
    </source>
</evidence>
<dbReference type="InterPro" id="IPR027051">
    <property type="entry name" value="XdhC_Rossmann_dom"/>
</dbReference>
<protein>
    <submittedName>
        <fullName evidence="3">Carbon monoxide dehydrogenase accessory protein</fullName>
    </submittedName>
</protein>
<dbReference type="PANTHER" id="PTHR30388:SF4">
    <property type="entry name" value="MOLYBDENUM COFACTOR INSERTION CHAPERONE PAOD"/>
    <property type="match status" value="1"/>
</dbReference>
<keyword evidence="4" id="KW-1185">Reference proteome</keyword>
<dbReference type="Gene3D" id="3.40.50.720">
    <property type="entry name" value="NAD(P)-binding Rossmann-like Domain"/>
    <property type="match status" value="1"/>
</dbReference>
<dbReference type="EMBL" id="LBDA02000090">
    <property type="protein sequence ID" value="OIK23744.1"/>
    <property type="molecule type" value="Genomic_DNA"/>
</dbReference>
<evidence type="ECO:0000313" key="3">
    <source>
        <dbReference type="EMBL" id="OIK23744.1"/>
    </source>
</evidence>
<comment type="caution">
    <text evidence="3">The sequence shown here is derived from an EMBL/GenBank/DDBJ whole genome shotgun (WGS) entry which is preliminary data.</text>
</comment>
<feature type="domain" description="XdhC- CoxI" evidence="1">
    <location>
        <begin position="16"/>
        <end position="80"/>
    </location>
</feature>
<dbReference type="InterPro" id="IPR052698">
    <property type="entry name" value="MoCofactor_Util/Proc"/>
</dbReference>